<reference evidence="2" key="1">
    <citation type="submission" date="2019-08" db="EMBL/GenBank/DDBJ databases">
        <authorList>
            <person name="Kucharzyk K."/>
            <person name="Murdoch R.W."/>
            <person name="Higgins S."/>
            <person name="Loffler F."/>
        </authorList>
    </citation>
    <scope>NUCLEOTIDE SEQUENCE</scope>
</reference>
<proteinExistence type="predicted"/>
<organism evidence="2">
    <name type="scientific">bioreactor metagenome</name>
    <dbReference type="NCBI Taxonomy" id="1076179"/>
    <lineage>
        <taxon>unclassified sequences</taxon>
        <taxon>metagenomes</taxon>
        <taxon>ecological metagenomes</taxon>
    </lineage>
</organism>
<dbReference type="CDD" id="cd14948">
    <property type="entry name" value="BACON"/>
    <property type="match status" value="1"/>
</dbReference>
<dbReference type="Gene3D" id="2.60.40.10">
    <property type="entry name" value="Immunoglobulins"/>
    <property type="match status" value="1"/>
</dbReference>
<sequence length="138" mass="14487">MKTDFLIHVVILLTALFLSCSSEPGVDVPEEENEQPVLTVSPAQSINVAATGGSSVISVSTNQGSWSAGSNQTWCKISDKTAGQFTIAVDPNGTAVARDATVTVTAGAALPLQIIVNQRANTSQDSEDFGYGDEQKWD</sequence>
<dbReference type="PROSITE" id="PS51257">
    <property type="entry name" value="PROKAR_LIPOPROTEIN"/>
    <property type="match status" value="1"/>
</dbReference>
<dbReference type="InterPro" id="IPR024361">
    <property type="entry name" value="BACON"/>
</dbReference>
<comment type="caution">
    <text evidence="2">The sequence shown here is derived from an EMBL/GenBank/DDBJ whole genome shotgun (WGS) entry which is preliminary data.</text>
</comment>
<dbReference type="AlphaFoldDB" id="A0A645JJ35"/>
<dbReference type="EMBL" id="VSSQ01142338">
    <property type="protein sequence ID" value="MPN63232.1"/>
    <property type="molecule type" value="Genomic_DNA"/>
</dbReference>
<evidence type="ECO:0000313" key="2">
    <source>
        <dbReference type="EMBL" id="MPN63232.1"/>
    </source>
</evidence>
<feature type="domain" description="BACON" evidence="1">
    <location>
        <begin position="65"/>
        <end position="118"/>
    </location>
</feature>
<dbReference type="Pfam" id="PF13004">
    <property type="entry name" value="BACON"/>
    <property type="match status" value="1"/>
</dbReference>
<name>A0A645JJ35_9ZZZZ</name>
<accession>A0A645JJ35</accession>
<protein>
    <recommendedName>
        <fullName evidence="1">BACON domain-containing protein</fullName>
    </recommendedName>
</protein>
<dbReference type="InterPro" id="IPR013783">
    <property type="entry name" value="Ig-like_fold"/>
</dbReference>
<evidence type="ECO:0000259" key="1">
    <source>
        <dbReference type="Pfam" id="PF13004"/>
    </source>
</evidence>
<gene>
    <name evidence="2" type="ORF">SDC9_210989</name>
</gene>